<name>G2Y7K0_BOTF4</name>
<gene>
    <name evidence="1" type="ORF">BofuT4_uP109860.1</name>
</gene>
<dbReference type="EMBL" id="FQ790293">
    <property type="protein sequence ID" value="CCD48602.1"/>
    <property type="molecule type" value="Genomic_DNA"/>
</dbReference>
<organism evidence="1 2">
    <name type="scientific">Botryotinia fuckeliana (strain T4)</name>
    <name type="common">Noble rot fungus</name>
    <name type="synonym">Botrytis cinerea</name>
    <dbReference type="NCBI Taxonomy" id="999810"/>
    <lineage>
        <taxon>Eukaryota</taxon>
        <taxon>Fungi</taxon>
        <taxon>Dikarya</taxon>
        <taxon>Ascomycota</taxon>
        <taxon>Pezizomycotina</taxon>
        <taxon>Leotiomycetes</taxon>
        <taxon>Helotiales</taxon>
        <taxon>Sclerotiniaceae</taxon>
        <taxon>Botrytis</taxon>
    </lineage>
</organism>
<reference evidence="2" key="1">
    <citation type="journal article" date="2011" name="PLoS Genet.">
        <title>Genomic analysis of the necrotrophic fungal pathogens Sclerotinia sclerotiorum and Botrytis cinerea.</title>
        <authorList>
            <person name="Amselem J."/>
            <person name="Cuomo C.A."/>
            <person name="van Kan J.A."/>
            <person name="Viaud M."/>
            <person name="Benito E.P."/>
            <person name="Couloux A."/>
            <person name="Coutinho P.M."/>
            <person name="de Vries R.P."/>
            <person name="Dyer P.S."/>
            <person name="Fillinger S."/>
            <person name="Fournier E."/>
            <person name="Gout L."/>
            <person name="Hahn M."/>
            <person name="Kohn L."/>
            <person name="Lapalu N."/>
            <person name="Plummer K.M."/>
            <person name="Pradier J.M."/>
            <person name="Quevillon E."/>
            <person name="Sharon A."/>
            <person name="Simon A."/>
            <person name="ten Have A."/>
            <person name="Tudzynski B."/>
            <person name="Tudzynski P."/>
            <person name="Wincker P."/>
            <person name="Andrew M."/>
            <person name="Anthouard V."/>
            <person name="Beever R.E."/>
            <person name="Beffa R."/>
            <person name="Benoit I."/>
            <person name="Bouzid O."/>
            <person name="Brault B."/>
            <person name="Chen Z."/>
            <person name="Choquer M."/>
            <person name="Collemare J."/>
            <person name="Cotton P."/>
            <person name="Danchin E.G."/>
            <person name="Da Silva C."/>
            <person name="Gautier A."/>
            <person name="Giraud C."/>
            <person name="Giraud T."/>
            <person name="Gonzalez C."/>
            <person name="Grossetete S."/>
            <person name="Guldener U."/>
            <person name="Henrissat B."/>
            <person name="Howlett B.J."/>
            <person name="Kodira C."/>
            <person name="Kretschmer M."/>
            <person name="Lappartient A."/>
            <person name="Leroch M."/>
            <person name="Levis C."/>
            <person name="Mauceli E."/>
            <person name="Neuveglise C."/>
            <person name="Oeser B."/>
            <person name="Pearson M."/>
            <person name="Poulain J."/>
            <person name="Poussereau N."/>
            <person name="Quesneville H."/>
            <person name="Rascle C."/>
            <person name="Schumacher J."/>
            <person name="Segurens B."/>
            <person name="Sexton A."/>
            <person name="Silva E."/>
            <person name="Sirven C."/>
            <person name="Soanes D.M."/>
            <person name="Talbot N.J."/>
            <person name="Templeton M."/>
            <person name="Yandava C."/>
            <person name="Yarden O."/>
            <person name="Zeng Q."/>
            <person name="Rollins J.A."/>
            <person name="Lebrun M.H."/>
            <person name="Dickman M."/>
        </authorList>
    </citation>
    <scope>NUCLEOTIDE SEQUENCE [LARGE SCALE GENOMIC DNA]</scope>
    <source>
        <strain evidence="2">T4</strain>
    </source>
</reference>
<dbReference type="HOGENOM" id="CLU_2654203_0_0_1"/>
<sequence>MTTLNCRDKQWSYLNKCKGMDRSALVLDLIAFCGETSWWHIHAHLLLLDSSTSEEFDPRSQRDVITSSCGNDCTRM</sequence>
<evidence type="ECO:0000313" key="1">
    <source>
        <dbReference type="EMBL" id="CCD48602.1"/>
    </source>
</evidence>
<protein>
    <submittedName>
        <fullName evidence="1">Uncharacterized protein</fullName>
    </submittedName>
</protein>
<accession>G2Y7K0</accession>
<dbReference type="AlphaFoldDB" id="G2Y7K0"/>
<proteinExistence type="predicted"/>
<dbReference type="InParanoid" id="G2Y7K0"/>
<dbReference type="Proteomes" id="UP000008177">
    <property type="component" value="Unplaced contigs"/>
</dbReference>
<evidence type="ECO:0000313" key="2">
    <source>
        <dbReference type="Proteomes" id="UP000008177"/>
    </source>
</evidence>